<comment type="caution">
    <text evidence="2">The sequence shown here is derived from an EMBL/GenBank/DDBJ whole genome shotgun (WGS) entry which is preliminary data.</text>
</comment>
<dbReference type="EMBL" id="AGZE01000026">
    <property type="protein sequence ID" value="EKB55817.1"/>
    <property type="molecule type" value="Genomic_DNA"/>
</dbReference>
<keyword evidence="3" id="KW-1185">Reference proteome</keyword>
<dbReference type="InterPro" id="IPR010982">
    <property type="entry name" value="Lambda_DNA-bd_dom_sf"/>
</dbReference>
<dbReference type="Pfam" id="PF01381">
    <property type="entry name" value="HTH_3"/>
    <property type="match status" value="1"/>
</dbReference>
<dbReference type="SMART" id="SM00530">
    <property type="entry name" value="HTH_XRE"/>
    <property type="match status" value="1"/>
</dbReference>
<feature type="domain" description="HTH cro/C1-type" evidence="1">
    <location>
        <begin position="8"/>
        <end position="62"/>
    </location>
</feature>
<dbReference type="HOGENOM" id="CLU_2769721_0_0_9"/>
<sequence length="69" mass="8233">MNIDWVRLEELLAECDLTKYQLAELIHYSPTTVYRCFNGERNPSYDFMNCIIRELALTHSEIQEIFFAN</sequence>
<evidence type="ECO:0000259" key="1">
    <source>
        <dbReference type="PROSITE" id="PS50943"/>
    </source>
</evidence>
<dbReference type="Gene3D" id="1.10.260.40">
    <property type="entry name" value="lambda repressor-like DNA-binding domains"/>
    <property type="match status" value="1"/>
</dbReference>
<name>K1LUJ8_9LACT</name>
<dbReference type="RefSeq" id="WP_006701650.1">
    <property type="nucleotide sequence ID" value="NZ_JH932301.1"/>
</dbReference>
<accession>K1LUJ8</accession>
<dbReference type="InterPro" id="IPR001387">
    <property type="entry name" value="Cro/C1-type_HTH"/>
</dbReference>
<dbReference type="CDD" id="cd00093">
    <property type="entry name" value="HTH_XRE"/>
    <property type="match status" value="1"/>
</dbReference>
<dbReference type="SUPFAM" id="SSF47413">
    <property type="entry name" value="lambda repressor-like DNA-binding domains"/>
    <property type="match status" value="1"/>
</dbReference>
<dbReference type="GO" id="GO:0003677">
    <property type="term" value="F:DNA binding"/>
    <property type="evidence" value="ECO:0007669"/>
    <property type="project" value="InterPro"/>
</dbReference>
<gene>
    <name evidence="2" type="ORF">HMPREF9707_01004</name>
</gene>
<organism evidence="2 3">
    <name type="scientific">Falseniella ignava CCUG 37419</name>
    <dbReference type="NCBI Taxonomy" id="883112"/>
    <lineage>
        <taxon>Bacteria</taxon>
        <taxon>Bacillati</taxon>
        <taxon>Bacillota</taxon>
        <taxon>Bacilli</taxon>
        <taxon>Lactobacillales</taxon>
        <taxon>Aerococcaceae</taxon>
        <taxon>Falseniella</taxon>
    </lineage>
</organism>
<dbReference type="PROSITE" id="PS50943">
    <property type="entry name" value="HTH_CROC1"/>
    <property type="match status" value="1"/>
</dbReference>
<reference evidence="2 3" key="1">
    <citation type="submission" date="2012-07" db="EMBL/GenBank/DDBJ databases">
        <title>The Genome Sequence of Facklamia ignava CCUG 37419.</title>
        <authorList>
            <consortium name="The Broad Institute Genome Sequencing Platform"/>
            <person name="Earl A."/>
            <person name="Ward D."/>
            <person name="Feldgarden M."/>
            <person name="Gevers D."/>
            <person name="Huys G."/>
            <person name="Walker B."/>
            <person name="Young S.K."/>
            <person name="Zeng Q."/>
            <person name="Gargeya S."/>
            <person name="Fitzgerald M."/>
            <person name="Haas B."/>
            <person name="Abouelleil A."/>
            <person name="Alvarado L."/>
            <person name="Arachchi H.M."/>
            <person name="Berlin A.M."/>
            <person name="Chapman S.B."/>
            <person name="Goldberg J."/>
            <person name="Griggs A."/>
            <person name="Gujja S."/>
            <person name="Hansen M."/>
            <person name="Howarth C."/>
            <person name="Imamovic A."/>
            <person name="Larimer J."/>
            <person name="McCowen C."/>
            <person name="Montmayeur A."/>
            <person name="Murphy C."/>
            <person name="Neiman D."/>
            <person name="Pearson M."/>
            <person name="Priest M."/>
            <person name="Roberts A."/>
            <person name="Saif S."/>
            <person name="Shea T."/>
            <person name="Sisk P."/>
            <person name="Sykes S."/>
            <person name="Wortman J."/>
            <person name="Nusbaum C."/>
            <person name="Birren B."/>
        </authorList>
    </citation>
    <scope>NUCLEOTIDE SEQUENCE [LARGE SCALE GENOMIC DNA]</scope>
    <source>
        <strain evidence="2 3">CCUG 37419</strain>
    </source>
</reference>
<proteinExistence type="predicted"/>
<dbReference type="Proteomes" id="UP000005147">
    <property type="component" value="Unassembled WGS sequence"/>
</dbReference>
<dbReference type="AlphaFoldDB" id="K1LUJ8"/>
<evidence type="ECO:0000313" key="2">
    <source>
        <dbReference type="EMBL" id="EKB55817.1"/>
    </source>
</evidence>
<protein>
    <recommendedName>
        <fullName evidence="1">HTH cro/C1-type domain-containing protein</fullName>
    </recommendedName>
</protein>
<evidence type="ECO:0000313" key="3">
    <source>
        <dbReference type="Proteomes" id="UP000005147"/>
    </source>
</evidence>